<keyword evidence="10" id="KW-0505">Motor protein</keyword>
<keyword evidence="10" id="KW-0243">Dynein</keyword>
<evidence type="ECO:0000256" key="10">
    <source>
        <dbReference type="RuleBase" id="RU365010"/>
    </source>
</evidence>
<dbReference type="Proteomes" id="UP000187209">
    <property type="component" value="Unassembled WGS sequence"/>
</dbReference>
<keyword evidence="5 10" id="KW-0493">Microtubule</keyword>
<dbReference type="GO" id="GO:0005868">
    <property type="term" value="C:cytoplasmic dynein complex"/>
    <property type="evidence" value="ECO:0007669"/>
    <property type="project" value="TreeGrafter"/>
</dbReference>
<dbReference type="GO" id="GO:0051028">
    <property type="term" value="P:mRNA transport"/>
    <property type="evidence" value="ECO:0007669"/>
    <property type="project" value="UniProtKB-KW"/>
</dbReference>
<dbReference type="FunFam" id="3.30.740.10:FF:000005">
    <property type="entry name" value="Dynein light chain"/>
    <property type="match status" value="1"/>
</dbReference>
<comment type="caution">
    <text evidence="11">The sequence shown here is derived from an EMBL/GenBank/DDBJ whole genome shotgun (WGS) entry which is preliminary data.</text>
</comment>
<dbReference type="GO" id="GO:0005874">
    <property type="term" value="C:microtubule"/>
    <property type="evidence" value="ECO:0007669"/>
    <property type="project" value="UniProtKB-KW"/>
</dbReference>
<dbReference type="PANTHER" id="PTHR11886:SF35">
    <property type="entry name" value="DYNEIN LIGHT CHAIN"/>
    <property type="match status" value="1"/>
</dbReference>
<comment type="similarity">
    <text evidence="10">Belongs to the dynein light chain family.</text>
</comment>
<name>A0A1R2ASX3_9CILI</name>
<evidence type="ECO:0000256" key="8">
    <source>
        <dbReference type="ARBA" id="ARBA00023212"/>
    </source>
</evidence>
<evidence type="ECO:0000313" key="11">
    <source>
        <dbReference type="EMBL" id="OMJ67617.1"/>
    </source>
</evidence>
<dbReference type="GO" id="GO:0015031">
    <property type="term" value="P:protein transport"/>
    <property type="evidence" value="ECO:0007669"/>
    <property type="project" value="UniProtKB-KW"/>
</dbReference>
<sequence length="86" mass="10091">MAERIEICEMADDMRDDAIREASMAAEHKDSEKEISKAIKKYFDSKYQPCWNCVVGKSFNAYVSYQAKHFIFFYVKQISVLLYKMG</sequence>
<dbReference type="OrthoDB" id="10033309at2759"/>
<evidence type="ECO:0000256" key="4">
    <source>
        <dbReference type="ARBA" id="ARBA00022490"/>
    </source>
</evidence>
<reference evidence="11 12" key="1">
    <citation type="submission" date="2016-11" db="EMBL/GenBank/DDBJ databases">
        <title>The macronuclear genome of Stentor coeruleus: a giant cell with tiny introns.</title>
        <authorList>
            <person name="Slabodnick M."/>
            <person name="Ruby J.G."/>
            <person name="Reiff S.B."/>
            <person name="Swart E.C."/>
            <person name="Gosai S."/>
            <person name="Prabakaran S."/>
            <person name="Witkowska E."/>
            <person name="Larue G.E."/>
            <person name="Fisher S."/>
            <person name="Freeman R.M."/>
            <person name="Gunawardena J."/>
            <person name="Chu W."/>
            <person name="Stover N.A."/>
            <person name="Gregory B.D."/>
            <person name="Nowacki M."/>
            <person name="Derisi J."/>
            <person name="Roy S.W."/>
            <person name="Marshall W.F."/>
            <person name="Sood P."/>
        </authorList>
    </citation>
    <scope>NUCLEOTIDE SEQUENCE [LARGE SCALE GENOMIC DNA]</scope>
    <source>
        <strain evidence="11">WM001</strain>
    </source>
</reference>
<dbReference type="EMBL" id="MPUH01001465">
    <property type="protein sequence ID" value="OMJ67617.1"/>
    <property type="molecule type" value="Genomic_DNA"/>
</dbReference>
<evidence type="ECO:0000256" key="5">
    <source>
        <dbReference type="ARBA" id="ARBA00022701"/>
    </source>
</evidence>
<evidence type="ECO:0000256" key="7">
    <source>
        <dbReference type="ARBA" id="ARBA00022927"/>
    </source>
</evidence>
<dbReference type="InterPro" id="IPR037177">
    <property type="entry name" value="DLC_sf"/>
</dbReference>
<dbReference type="SUPFAM" id="SSF54648">
    <property type="entry name" value="DLC"/>
    <property type="match status" value="1"/>
</dbReference>
<gene>
    <name evidence="11" type="ORF">SteCoe_35166</name>
</gene>
<proteinExistence type="inferred from homology"/>
<keyword evidence="12" id="KW-1185">Reference proteome</keyword>
<keyword evidence="3" id="KW-0813">Transport</keyword>
<dbReference type="PANTHER" id="PTHR11886">
    <property type="entry name" value="DYNEIN LIGHT CHAIN"/>
    <property type="match status" value="1"/>
</dbReference>
<keyword evidence="7" id="KW-0653">Protein transport</keyword>
<keyword evidence="8 10" id="KW-0206">Cytoskeleton</keyword>
<comment type="subcellular location">
    <subcellularLocation>
        <location evidence="2 10">Cytoplasm</location>
        <location evidence="2 10">Cytoskeleton</location>
    </subcellularLocation>
    <subcellularLocation>
        <location evidence="1">Nucleus</location>
    </subcellularLocation>
</comment>
<evidence type="ECO:0000256" key="6">
    <source>
        <dbReference type="ARBA" id="ARBA00022816"/>
    </source>
</evidence>
<dbReference type="AlphaFoldDB" id="A0A1R2ASX3"/>
<dbReference type="InterPro" id="IPR001372">
    <property type="entry name" value="Dynein_light_chain_typ-1/2"/>
</dbReference>
<keyword evidence="9" id="KW-0539">Nucleus</keyword>
<organism evidence="11 12">
    <name type="scientific">Stentor coeruleus</name>
    <dbReference type="NCBI Taxonomy" id="5963"/>
    <lineage>
        <taxon>Eukaryota</taxon>
        <taxon>Sar</taxon>
        <taxon>Alveolata</taxon>
        <taxon>Ciliophora</taxon>
        <taxon>Postciliodesmatophora</taxon>
        <taxon>Heterotrichea</taxon>
        <taxon>Heterotrichida</taxon>
        <taxon>Stentoridae</taxon>
        <taxon>Stentor</taxon>
    </lineage>
</organism>
<dbReference type="GO" id="GO:0007017">
    <property type="term" value="P:microtubule-based process"/>
    <property type="evidence" value="ECO:0007669"/>
    <property type="project" value="InterPro"/>
</dbReference>
<evidence type="ECO:0000313" key="12">
    <source>
        <dbReference type="Proteomes" id="UP000187209"/>
    </source>
</evidence>
<keyword evidence="6" id="KW-0509">mRNA transport</keyword>
<dbReference type="GO" id="GO:0005634">
    <property type="term" value="C:nucleus"/>
    <property type="evidence" value="ECO:0007669"/>
    <property type="project" value="UniProtKB-SubCell"/>
</dbReference>
<keyword evidence="4 10" id="KW-0963">Cytoplasm</keyword>
<protein>
    <recommendedName>
        <fullName evidence="10">Dynein light chain</fullName>
    </recommendedName>
</protein>
<dbReference type="Pfam" id="PF01221">
    <property type="entry name" value="Dynein_light"/>
    <property type="match status" value="1"/>
</dbReference>
<evidence type="ECO:0000256" key="1">
    <source>
        <dbReference type="ARBA" id="ARBA00004123"/>
    </source>
</evidence>
<dbReference type="Gene3D" id="3.30.740.10">
    <property type="entry name" value="Protein Inhibitor Of Neuronal Nitric Oxide Synthase"/>
    <property type="match status" value="1"/>
</dbReference>
<evidence type="ECO:0000256" key="2">
    <source>
        <dbReference type="ARBA" id="ARBA00004245"/>
    </source>
</evidence>
<evidence type="ECO:0000256" key="9">
    <source>
        <dbReference type="ARBA" id="ARBA00023242"/>
    </source>
</evidence>
<evidence type="ECO:0000256" key="3">
    <source>
        <dbReference type="ARBA" id="ARBA00022448"/>
    </source>
</evidence>
<dbReference type="GO" id="GO:0045505">
    <property type="term" value="F:dynein intermediate chain binding"/>
    <property type="evidence" value="ECO:0007669"/>
    <property type="project" value="TreeGrafter"/>
</dbReference>
<accession>A0A1R2ASX3</accession>
<dbReference type="SMART" id="SM01375">
    <property type="entry name" value="Dynein_light"/>
    <property type="match status" value="1"/>
</dbReference>